<dbReference type="GO" id="GO:0016779">
    <property type="term" value="F:nucleotidyltransferase activity"/>
    <property type="evidence" value="ECO:0007669"/>
    <property type="project" value="UniProtKB-KW"/>
</dbReference>
<dbReference type="GO" id="GO:0006269">
    <property type="term" value="P:DNA replication, synthesis of primer"/>
    <property type="evidence" value="ECO:0007669"/>
    <property type="project" value="UniProtKB-KW"/>
</dbReference>
<evidence type="ECO:0000313" key="9">
    <source>
        <dbReference type="Proteomes" id="UP000276980"/>
    </source>
</evidence>
<gene>
    <name evidence="8" type="ORF">CFH90_14745</name>
</gene>
<dbReference type="SUPFAM" id="SSF57783">
    <property type="entry name" value="Zinc beta-ribbon"/>
    <property type="match status" value="1"/>
</dbReference>
<dbReference type="RefSeq" id="WP_126038118.1">
    <property type="nucleotide sequence ID" value="NZ_CP022298.1"/>
</dbReference>
<dbReference type="SMART" id="SM00778">
    <property type="entry name" value="Prim_Zn_Ribbon"/>
    <property type="match status" value="1"/>
</dbReference>
<proteinExistence type="predicted"/>
<keyword evidence="2" id="KW-0639">Primosome</keyword>
<dbReference type="InterPro" id="IPR034154">
    <property type="entry name" value="TOPRIM_DnaG/twinkle"/>
</dbReference>
<feature type="domain" description="DNA primase/helicase Gp4 N-terminal Bacteriophage T7-like" evidence="7">
    <location>
        <begin position="33"/>
        <end position="69"/>
    </location>
</feature>
<dbReference type="AlphaFoldDB" id="A0A3Q8XFC7"/>
<sequence>MALSFDQVRDAALGRWKDLVYPAFGITVPQRKNIHGPCPICGGKDRFRCDDKQGKGTWICNQCGAGDGFALIEKSRSMNYSEVLTEVGAVLGLSTETKVTDADRKKWKEKAEAQAKASELEERKAQEAAAKRAARIWAYKSADRECPYLERKQVKNYGCRINGKGNLIVPLFDKDGKIWNVQEIHADGHKPFLPGGRVNACFYMIGQVSQIDQIICIAEGYATGASIHEATGHVTVIAFNSGNIDKVGKEIRTLHSHARLVYCADDDSHSTPPDAGLKAANKAVAATGGIVILPKFSQVVNV</sequence>
<dbReference type="InterPro" id="IPR013237">
    <property type="entry name" value="Phage_T7_Gp4_N"/>
</dbReference>
<evidence type="ECO:0000256" key="4">
    <source>
        <dbReference type="ARBA" id="ARBA00022695"/>
    </source>
</evidence>
<keyword evidence="5" id="KW-0235">DNA replication</keyword>
<keyword evidence="1" id="KW-0240">DNA-directed RNA polymerase</keyword>
<name>A0A3Q8XFC7_ACIJO</name>
<evidence type="ECO:0000256" key="6">
    <source>
        <dbReference type="ARBA" id="ARBA00023163"/>
    </source>
</evidence>
<dbReference type="GO" id="GO:0000428">
    <property type="term" value="C:DNA-directed RNA polymerase complex"/>
    <property type="evidence" value="ECO:0007669"/>
    <property type="project" value="UniProtKB-KW"/>
</dbReference>
<dbReference type="EMBL" id="CP022298">
    <property type="protein sequence ID" value="AZN65210.1"/>
    <property type="molecule type" value="Genomic_DNA"/>
</dbReference>
<dbReference type="Pfam" id="PF08273">
    <property type="entry name" value="Zn_Ribbon_Prim"/>
    <property type="match status" value="1"/>
</dbReference>
<keyword evidence="3" id="KW-0808">Transferase</keyword>
<keyword evidence="6" id="KW-0804">Transcription</keyword>
<evidence type="ECO:0000256" key="1">
    <source>
        <dbReference type="ARBA" id="ARBA00022478"/>
    </source>
</evidence>
<dbReference type="InterPro" id="IPR036977">
    <property type="entry name" value="DNA_primase_Znf_CHC2"/>
</dbReference>
<dbReference type="Proteomes" id="UP000276980">
    <property type="component" value="Chromosome"/>
</dbReference>
<protein>
    <recommendedName>
        <fullName evidence="7">DNA primase/helicase Gp4 N-terminal Bacteriophage T7-like domain-containing protein</fullName>
    </recommendedName>
</protein>
<evidence type="ECO:0000313" key="8">
    <source>
        <dbReference type="EMBL" id="AZN65210.1"/>
    </source>
</evidence>
<dbReference type="InterPro" id="IPR006171">
    <property type="entry name" value="TOPRIM_dom"/>
</dbReference>
<dbReference type="GO" id="GO:0004386">
    <property type="term" value="F:helicase activity"/>
    <property type="evidence" value="ECO:0007669"/>
    <property type="project" value="InterPro"/>
</dbReference>
<keyword evidence="4" id="KW-0548">Nucleotidyltransferase</keyword>
<dbReference type="GO" id="GO:0003677">
    <property type="term" value="F:DNA binding"/>
    <property type="evidence" value="ECO:0007669"/>
    <property type="project" value="InterPro"/>
</dbReference>
<organism evidence="8 9">
    <name type="scientific">Acinetobacter johnsonii</name>
    <dbReference type="NCBI Taxonomy" id="40214"/>
    <lineage>
        <taxon>Bacteria</taxon>
        <taxon>Pseudomonadati</taxon>
        <taxon>Pseudomonadota</taxon>
        <taxon>Gammaproteobacteria</taxon>
        <taxon>Moraxellales</taxon>
        <taxon>Moraxellaceae</taxon>
        <taxon>Acinetobacter</taxon>
    </lineage>
</organism>
<dbReference type="GO" id="GO:0008270">
    <property type="term" value="F:zinc ion binding"/>
    <property type="evidence" value="ECO:0007669"/>
    <property type="project" value="InterPro"/>
</dbReference>
<evidence type="ECO:0000259" key="7">
    <source>
        <dbReference type="SMART" id="SM00778"/>
    </source>
</evidence>
<reference evidence="8 9" key="1">
    <citation type="submission" date="2017-06" db="EMBL/GenBank/DDBJ databases">
        <title>Complete Genome Sequence of the Carbazole-Degrading Bacterium Acinetobacter johnsonii IC001.</title>
        <authorList>
            <person name="Vejarano F."/>
            <person name="Suzuki-Minakuchi C."/>
            <person name="Ohtsubo Y."/>
            <person name="Tsuda M."/>
            <person name="Okada K."/>
            <person name="Nojiri H."/>
        </authorList>
    </citation>
    <scope>NUCLEOTIDE SEQUENCE [LARGE SCALE GENOMIC DNA]</scope>
    <source>
        <strain evidence="8 9">IC001</strain>
    </source>
</reference>
<evidence type="ECO:0000256" key="3">
    <source>
        <dbReference type="ARBA" id="ARBA00022679"/>
    </source>
</evidence>
<evidence type="ECO:0000256" key="2">
    <source>
        <dbReference type="ARBA" id="ARBA00022515"/>
    </source>
</evidence>
<evidence type="ECO:0000256" key="5">
    <source>
        <dbReference type="ARBA" id="ARBA00022705"/>
    </source>
</evidence>
<dbReference type="CDD" id="cd01029">
    <property type="entry name" value="TOPRIM_primases"/>
    <property type="match status" value="1"/>
</dbReference>
<accession>A0A3Q8XFC7</accession>
<dbReference type="GO" id="GO:1990077">
    <property type="term" value="C:primosome complex"/>
    <property type="evidence" value="ECO:0007669"/>
    <property type="project" value="UniProtKB-KW"/>
</dbReference>
<dbReference type="Gene3D" id="3.90.580.10">
    <property type="entry name" value="Zinc finger, CHC2-type domain"/>
    <property type="match status" value="1"/>
</dbReference>
<dbReference type="Pfam" id="PF13662">
    <property type="entry name" value="Toprim_4"/>
    <property type="match status" value="1"/>
</dbReference>